<dbReference type="InterPro" id="IPR003156">
    <property type="entry name" value="DHHA1_dom"/>
</dbReference>
<dbReference type="SUPFAM" id="SSF64182">
    <property type="entry name" value="DHH phosphoesterases"/>
    <property type="match status" value="1"/>
</dbReference>
<evidence type="ECO:0000256" key="3">
    <source>
        <dbReference type="ARBA" id="ARBA00022555"/>
    </source>
</evidence>
<organism evidence="14 15">
    <name type="scientific">Pseudodesulfovibrio aespoeensis (strain ATCC 700646 / DSM 10631 / Aspo-2)</name>
    <name type="common">Desulfovibrio aespoeensis</name>
    <dbReference type="NCBI Taxonomy" id="643562"/>
    <lineage>
        <taxon>Bacteria</taxon>
        <taxon>Pseudomonadati</taxon>
        <taxon>Thermodesulfobacteriota</taxon>
        <taxon>Desulfovibrionia</taxon>
        <taxon>Desulfovibrionales</taxon>
        <taxon>Desulfovibrionaceae</taxon>
    </lineage>
</organism>
<dbReference type="eggNOG" id="COG0617">
    <property type="taxonomic scope" value="Bacteria"/>
</dbReference>
<dbReference type="InterPro" id="IPR052390">
    <property type="entry name" value="tRNA_nt/polyA_polymerase"/>
</dbReference>
<dbReference type="Pfam" id="PF01368">
    <property type="entry name" value="DHH"/>
    <property type="match status" value="1"/>
</dbReference>
<dbReference type="EMBL" id="CP002431">
    <property type="protein sequence ID" value="ADU62563.1"/>
    <property type="molecule type" value="Genomic_DNA"/>
</dbReference>
<dbReference type="PANTHER" id="PTHR47788:SF1">
    <property type="entry name" value="A-ADDING TRNA NUCLEOTIDYLTRANSFERASE"/>
    <property type="match status" value="1"/>
</dbReference>
<keyword evidence="8" id="KW-0547">Nucleotide-binding</keyword>
<keyword evidence="11" id="KW-0129">CBS domain</keyword>
<evidence type="ECO:0000256" key="6">
    <source>
        <dbReference type="ARBA" id="ARBA00022695"/>
    </source>
</evidence>
<dbReference type="HOGENOM" id="CLU_015961_5_0_7"/>
<reference evidence="14 15" key="2">
    <citation type="journal article" date="2014" name="Genome Announc.">
        <title>Complete Genome Sequence of the Subsurface, Mesophilic Sulfate-Reducing Bacterium Desulfovibrio aespoeensis Aspo-2.</title>
        <authorList>
            <person name="Pedersen K."/>
            <person name="Bengtsson A."/>
            <person name="Edlund J."/>
            <person name="Rabe L."/>
            <person name="Hazen T."/>
            <person name="Chakraborty R."/>
            <person name="Goodwin L."/>
            <person name="Shapiro N."/>
        </authorList>
    </citation>
    <scope>NUCLEOTIDE SEQUENCE [LARGE SCALE GENOMIC DNA]</scope>
    <source>
        <strain evidence="15">ATCC 700646 / DSM 10631 / Aspo-2</strain>
    </source>
</reference>
<protein>
    <submittedName>
        <fullName evidence="14">Polynucleotide adenylyltransferase region</fullName>
    </submittedName>
</protein>
<dbReference type="Pfam" id="PF02272">
    <property type="entry name" value="DHHA1"/>
    <property type="match status" value="1"/>
</dbReference>
<comment type="similarity">
    <text evidence="2 12">Belongs to the tRNA nucleotidyltransferase/poly(A) polymerase family.</text>
</comment>
<keyword evidence="7" id="KW-0479">Metal-binding</keyword>
<evidence type="ECO:0000256" key="5">
    <source>
        <dbReference type="ARBA" id="ARBA00022694"/>
    </source>
</evidence>
<keyword evidence="15" id="KW-1185">Reference proteome</keyword>
<accession>E6VX57</accession>
<dbReference type="KEGG" id="das:Daes_1549"/>
<feature type="domain" description="CBS" evidence="13">
    <location>
        <begin position="396"/>
        <end position="455"/>
    </location>
</feature>
<dbReference type="eggNOG" id="COG0618">
    <property type="taxonomic scope" value="Bacteria"/>
</dbReference>
<evidence type="ECO:0000313" key="15">
    <source>
        <dbReference type="Proteomes" id="UP000002191"/>
    </source>
</evidence>
<keyword evidence="5" id="KW-0819">tRNA processing</keyword>
<evidence type="ECO:0000259" key="13">
    <source>
        <dbReference type="PROSITE" id="PS51371"/>
    </source>
</evidence>
<dbReference type="PROSITE" id="PS51371">
    <property type="entry name" value="CBS"/>
    <property type="match status" value="2"/>
</dbReference>
<dbReference type="InterPro" id="IPR001667">
    <property type="entry name" value="DDH_dom"/>
</dbReference>
<dbReference type="Gene3D" id="3.10.580.10">
    <property type="entry name" value="CBS-domain"/>
    <property type="match status" value="1"/>
</dbReference>
<dbReference type="AlphaFoldDB" id="E6VX57"/>
<dbReference type="Gene3D" id="3.10.310.30">
    <property type="match status" value="1"/>
</dbReference>
<evidence type="ECO:0000256" key="1">
    <source>
        <dbReference type="ARBA" id="ARBA00001946"/>
    </source>
</evidence>
<dbReference type="GO" id="GO:0046872">
    <property type="term" value="F:metal ion binding"/>
    <property type="evidence" value="ECO:0007669"/>
    <property type="project" value="UniProtKB-KW"/>
</dbReference>
<dbReference type="Pfam" id="PF01743">
    <property type="entry name" value="PolyA_pol"/>
    <property type="match status" value="1"/>
</dbReference>
<comment type="cofactor">
    <cofactor evidence="1">
        <name>Mg(2+)</name>
        <dbReference type="ChEBI" id="CHEBI:18420"/>
    </cofactor>
</comment>
<evidence type="ECO:0000256" key="8">
    <source>
        <dbReference type="ARBA" id="ARBA00022741"/>
    </source>
</evidence>
<dbReference type="Gene3D" id="3.90.1640.10">
    <property type="entry name" value="inorganic pyrophosphatase (n-terminal core)"/>
    <property type="match status" value="1"/>
</dbReference>
<dbReference type="SUPFAM" id="SSF81891">
    <property type="entry name" value="Poly A polymerase C-terminal region-like"/>
    <property type="match status" value="1"/>
</dbReference>
<evidence type="ECO:0000256" key="4">
    <source>
        <dbReference type="ARBA" id="ARBA00022679"/>
    </source>
</evidence>
<keyword evidence="9" id="KW-0460">Magnesium</keyword>
<dbReference type="GO" id="GO:0016779">
    <property type="term" value="F:nucleotidyltransferase activity"/>
    <property type="evidence" value="ECO:0007669"/>
    <property type="project" value="UniProtKB-KW"/>
</dbReference>
<evidence type="ECO:0000256" key="11">
    <source>
        <dbReference type="PROSITE-ProRule" id="PRU00703"/>
    </source>
</evidence>
<dbReference type="SUPFAM" id="SSF81301">
    <property type="entry name" value="Nucleotidyltransferase"/>
    <property type="match status" value="1"/>
</dbReference>
<dbReference type="eggNOG" id="COG2524">
    <property type="taxonomic scope" value="Bacteria"/>
</dbReference>
<sequence length="901" mass="101045">MIATADTPMNANEKIHAKTVITAHANADFDALAAMVAASKLYPGATLVFPGSQEKSLRNFFIQSTTYLFNFKAFKDIDPDDVELLVVVDTRQRSRIPQVRPLLDKPGLRIHLYDHHPDTDDDLKAEMSVVKDWGSTTAIIVAEMRTRGITLNAEEATLLGLGIYEDTGSFGFNSTTPHDFEAAGWLKGQGMDIEVISDLLSHELSAEQITHLGELLQNAATYDIHGVDVVITELSTDRFVPDFALLVHKLMDMENIRVVIALGRMGDRIHVVARSKHPDVSVGQICTSLGGGGHAAAASATVKDRTLAEVRDDLFALLYSHINPQIVIESLMSRPPVVIEDDRAMNEAVELMTRYGLKDVPVVASGTMRCVGIMGHQTADKALSHGLGKLGLSEYMSRKFETVESGTDLYRVMEIILGKRQRMLPVMDGETLVGVITRTDLMNMLIDEPARIPDSLLPERRRERNIASLVNSRLPQKMIDFLKVAGELGQDMGWEVYAVGGFVRDILLARPNFDLDLVVEGDAIAYARRLARQLGGRVKAHVKFKTAVVILDDQRVDVATARLEYYEYPAALPTVELSSIKMDLYRRDFTINALALRINPGRFGQLVDFFGAEQDMKNKAIRVLHSLSFVEDPTRILRAIRFERRFEFQIGGQTLRLIKNALSLDLFSKLSGTRIMHELQLIMAEENPLACLNRMQELGIMEAIHPLLKLSADRVQVLMELGKVNNWYKLLYLEPRVVPWKLYLLGLTMGIKRDQIGQVTSRLRFTTKEEREFLQLRDMIGDALMRLMSWREDKSRLSRLSAILRPIPLEGVLFLMARSRKEHIRRGISQYLTRLRDVTIDVSGTDLQEMGLAPGPAYSAILVRVLEAKIDGRAQTREDQLRLAKRLGRALSRTCKEGDGS</sequence>
<dbReference type="InterPro" id="IPR043519">
    <property type="entry name" value="NT_sf"/>
</dbReference>
<evidence type="ECO:0000256" key="12">
    <source>
        <dbReference type="RuleBase" id="RU003953"/>
    </source>
</evidence>
<reference evidence="15" key="1">
    <citation type="submission" date="2010-12" db="EMBL/GenBank/DDBJ databases">
        <title>Complete sequence of Desulfovibrio aespoeensis Aspo-2.</title>
        <authorList>
            <consortium name="US DOE Joint Genome Institute"/>
            <person name="Lucas S."/>
            <person name="Copeland A."/>
            <person name="Lapidus A."/>
            <person name="Cheng J.-F."/>
            <person name="Goodwin L."/>
            <person name="Pitluck S."/>
            <person name="Chertkov O."/>
            <person name="Misra M."/>
            <person name="Detter J.C."/>
            <person name="Han C."/>
            <person name="Tapia R."/>
            <person name="Land M."/>
            <person name="Hauser L."/>
            <person name="Kyrpides N."/>
            <person name="Ivanova N."/>
            <person name="Ovchinnikova G."/>
            <person name="Pedersen K."/>
            <person name="Jagevall S."/>
            <person name="Hazen T."/>
            <person name="Woyke T."/>
        </authorList>
    </citation>
    <scope>NUCLEOTIDE SEQUENCE [LARGE SCALE GENOMIC DNA]</scope>
    <source>
        <strain evidence="15">ATCC 700646 / DSM 10631 / Aspo-2</strain>
    </source>
</reference>
<evidence type="ECO:0000256" key="7">
    <source>
        <dbReference type="ARBA" id="ARBA00022723"/>
    </source>
</evidence>
<keyword evidence="4 12" id="KW-0808">Transferase</keyword>
<keyword evidence="10 12" id="KW-0694">RNA-binding</keyword>
<name>E6VX57_PSEA9</name>
<keyword evidence="3" id="KW-0820">tRNA-binding</keyword>
<dbReference type="InterPro" id="IPR038763">
    <property type="entry name" value="DHH_sf"/>
</dbReference>
<keyword evidence="6 14" id="KW-0548">Nucleotidyltransferase</keyword>
<dbReference type="GO" id="GO:0008033">
    <property type="term" value="P:tRNA processing"/>
    <property type="evidence" value="ECO:0007669"/>
    <property type="project" value="UniProtKB-KW"/>
</dbReference>
<proteinExistence type="inferred from homology"/>
<gene>
    <name evidence="14" type="ordered locus">Daes_1549</name>
</gene>
<dbReference type="InterPro" id="IPR000644">
    <property type="entry name" value="CBS_dom"/>
</dbReference>
<evidence type="ECO:0000256" key="10">
    <source>
        <dbReference type="ARBA" id="ARBA00022884"/>
    </source>
</evidence>
<dbReference type="InterPro" id="IPR046342">
    <property type="entry name" value="CBS_dom_sf"/>
</dbReference>
<dbReference type="Pfam" id="PF12627">
    <property type="entry name" value="PolyA_pol_RNAbd"/>
    <property type="match status" value="1"/>
</dbReference>
<feature type="domain" description="CBS" evidence="13">
    <location>
        <begin position="332"/>
        <end position="390"/>
    </location>
</feature>
<dbReference type="InterPro" id="IPR002646">
    <property type="entry name" value="PolA_pol_head_dom"/>
</dbReference>
<dbReference type="GO" id="GO:0000166">
    <property type="term" value="F:nucleotide binding"/>
    <property type="evidence" value="ECO:0007669"/>
    <property type="project" value="UniProtKB-KW"/>
</dbReference>
<dbReference type="GO" id="GO:0000049">
    <property type="term" value="F:tRNA binding"/>
    <property type="evidence" value="ECO:0007669"/>
    <property type="project" value="UniProtKB-KW"/>
</dbReference>
<dbReference type="InterPro" id="IPR032828">
    <property type="entry name" value="PolyA_RNA-bd"/>
</dbReference>
<evidence type="ECO:0000256" key="2">
    <source>
        <dbReference type="ARBA" id="ARBA00007265"/>
    </source>
</evidence>
<dbReference type="PANTHER" id="PTHR47788">
    <property type="entry name" value="POLYA POLYMERASE"/>
    <property type="match status" value="1"/>
</dbReference>
<dbReference type="SMART" id="SM00116">
    <property type="entry name" value="CBS"/>
    <property type="match status" value="2"/>
</dbReference>
<evidence type="ECO:0000256" key="9">
    <source>
        <dbReference type="ARBA" id="ARBA00022842"/>
    </source>
</evidence>
<dbReference type="Pfam" id="PF00571">
    <property type="entry name" value="CBS"/>
    <property type="match status" value="2"/>
</dbReference>
<dbReference type="Gene3D" id="3.30.460.10">
    <property type="entry name" value="Beta Polymerase, domain 2"/>
    <property type="match status" value="1"/>
</dbReference>
<dbReference type="SUPFAM" id="SSF54631">
    <property type="entry name" value="CBS-domain pair"/>
    <property type="match status" value="1"/>
</dbReference>
<evidence type="ECO:0000313" key="14">
    <source>
        <dbReference type="EMBL" id="ADU62563.1"/>
    </source>
</evidence>
<dbReference type="Proteomes" id="UP000002191">
    <property type="component" value="Chromosome"/>
</dbReference>
<dbReference type="STRING" id="643562.Daes_1549"/>
<dbReference type="Gene3D" id="1.10.3090.10">
    <property type="entry name" value="cca-adding enzyme, domain 2"/>
    <property type="match status" value="1"/>
</dbReference>
<dbReference type="CDD" id="cd05398">
    <property type="entry name" value="NT_ClassII-CCAase"/>
    <property type="match status" value="1"/>
</dbReference>